<dbReference type="GO" id="GO:0006357">
    <property type="term" value="P:regulation of transcription by RNA polymerase II"/>
    <property type="evidence" value="ECO:0007669"/>
    <property type="project" value="TreeGrafter"/>
</dbReference>
<dbReference type="GO" id="GO:0005667">
    <property type="term" value="C:transcription regulator complex"/>
    <property type="evidence" value="ECO:0007669"/>
    <property type="project" value="TreeGrafter"/>
</dbReference>
<feature type="domain" description="MADF" evidence="2">
    <location>
        <begin position="7"/>
        <end position="96"/>
    </location>
</feature>
<organism evidence="3">
    <name type="scientific">Zeugodacus cucurbitae</name>
    <name type="common">Melon fruit fly</name>
    <name type="synonym">Bactrocera cucurbitae</name>
    <dbReference type="NCBI Taxonomy" id="28588"/>
    <lineage>
        <taxon>Eukaryota</taxon>
        <taxon>Metazoa</taxon>
        <taxon>Ecdysozoa</taxon>
        <taxon>Arthropoda</taxon>
        <taxon>Hexapoda</taxon>
        <taxon>Insecta</taxon>
        <taxon>Pterygota</taxon>
        <taxon>Neoptera</taxon>
        <taxon>Endopterygota</taxon>
        <taxon>Diptera</taxon>
        <taxon>Brachycera</taxon>
        <taxon>Muscomorpha</taxon>
        <taxon>Tephritoidea</taxon>
        <taxon>Tephritidae</taxon>
        <taxon>Zeugodacus</taxon>
        <taxon>Zeugodacus</taxon>
    </lineage>
</organism>
<evidence type="ECO:0000313" key="3">
    <source>
        <dbReference type="EMBL" id="JAD01272.1"/>
    </source>
</evidence>
<dbReference type="PROSITE" id="PS51029">
    <property type="entry name" value="MADF"/>
    <property type="match status" value="1"/>
</dbReference>
<dbReference type="InterPro" id="IPR006578">
    <property type="entry name" value="MADF-dom"/>
</dbReference>
<protein>
    <submittedName>
        <fullName evidence="3">Transcription factor Adf-1</fullName>
    </submittedName>
</protein>
<gene>
    <name evidence="3" type="primary">Adf1_17</name>
    <name evidence="3" type="ORF">g.47178</name>
</gene>
<dbReference type="InterPro" id="IPR039353">
    <property type="entry name" value="TF_Adf1"/>
</dbReference>
<sequence>MNMDNVKLISLVKQHEYLYSKYDKDFKNLEKKKITWQRIGREMGTNESHCIRRWTNLRDKYTRESRRTTALINNDMTTTKIWHLFDDMDFLRPHIIPRGIRPEVNFGLKSFEEASNGDEERYIVARDDTADCEYVNTEPFQFTGSQSPMSEQQMEHEDVEMFLPTDTLSSTPQSNNQSTSKTNKLHDTDVNLSKSAIQKKNNRKRYFHSDAEAAPSSVLKMFKQICSEIKTRHRNPAVQGFGQMIVETISSMCERKQALAMQKVTEIVMNIKMEESDKTE</sequence>
<reference evidence="3" key="2">
    <citation type="journal article" date="2015" name="Gigascience">
        <title>Reconstructing a comprehensive transcriptome assembly of a white-pupal translocated strain of the pest fruit fly Bactrocera cucurbitae.</title>
        <authorList>
            <person name="Sim S.B."/>
            <person name="Calla B."/>
            <person name="Hall B."/>
            <person name="DeRego T."/>
            <person name="Geib S.M."/>
        </authorList>
    </citation>
    <scope>NUCLEOTIDE SEQUENCE</scope>
</reference>
<dbReference type="AlphaFoldDB" id="A0A0A1WR09"/>
<feature type="region of interest" description="Disordered" evidence="1">
    <location>
        <begin position="167"/>
        <end position="189"/>
    </location>
</feature>
<feature type="compositionally biased region" description="Low complexity" evidence="1">
    <location>
        <begin position="167"/>
        <end position="182"/>
    </location>
</feature>
<dbReference type="SMART" id="SM00595">
    <property type="entry name" value="MADF"/>
    <property type="match status" value="1"/>
</dbReference>
<reference evidence="3" key="1">
    <citation type="submission" date="2014-11" db="EMBL/GenBank/DDBJ databases">
        <authorList>
            <person name="Geib S."/>
        </authorList>
    </citation>
    <scope>NUCLEOTIDE SEQUENCE</scope>
</reference>
<dbReference type="PANTHER" id="PTHR12243">
    <property type="entry name" value="MADF DOMAIN TRANSCRIPTION FACTOR"/>
    <property type="match status" value="1"/>
</dbReference>
<accession>A0A0A1WR09</accession>
<proteinExistence type="predicted"/>
<dbReference type="GO" id="GO:0005634">
    <property type="term" value="C:nucleus"/>
    <property type="evidence" value="ECO:0007669"/>
    <property type="project" value="TreeGrafter"/>
</dbReference>
<dbReference type="EMBL" id="GBXI01013020">
    <property type="protein sequence ID" value="JAD01272.1"/>
    <property type="molecule type" value="Transcribed_RNA"/>
</dbReference>
<name>A0A0A1WR09_ZEUCU</name>
<evidence type="ECO:0000256" key="1">
    <source>
        <dbReference type="SAM" id="MobiDB-lite"/>
    </source>
</evidence>
<dbReference type="PANTHER" id="PTHR12243:SF60">
    <property type="entry name" value="SI:CH211-15D5.12-RELATED"/>
    <property type="match status" value="1"/>
</dbReference>
<dbReference type="Pfam" id="PF10545">
    <property type="entry name" value="MADF_DNA_bdg"/>
    <property type="match status" value="1"/>
</dbReference>
<evidence type="ECO:0000259" key="2">
    <source>
        <dbReference type="PROSITE" id="PS51029"/>
    </source>
</evidence>